<dbReference type="SUPFAM" id="SSF53335">
    <property type="entry name" value="S-adenosyl-L-methionine-dependent methyltransferases"/>
    <property type="match status" value="1"/>
</dbReference>
<keyword evidence="2" id="KW-0808">Transferase</keyword>
<evidence type="ECO:0000313" key="3">
    <source>
        <dbReference type="EMBL" id="GAA0338874.1"/>
    </source>
</evidence>
<dbReference type="RefSeq" id="WP_343800931.1">
    <property type="nucleotide sequence ID" value="NZ_BAAADJ010000055.1"/>
</dbReference>
<accession>A0ABP3G8J4</accession>
<comment type="caution">
    <text evidence="3">The sequence shown here is derived from an EMBL/GenBank/DDBJ whole genome shotgun (WGS) entry which is preliminary data.</text>
</comment>
<proteinExistence type="predicted"/>
<dbReference type="PANTHER" id="PTHR43542:SF1">
    <property type="entry name" value="METHYLTRANSFERASE"/>
    <property type="match status" value="1"/>
</dbReference>
<dbReference type="NCBIfam" id="TIGR00095">
    <property type="entry name" value="16S rRNA (guanine(966)-N(2))-methyltransferase RsmD"/>
    <property type="match status" value="1"/>
</dbReference>
<gene>
    <name evidence="3" type="primary">rsmD</name>
    <name evidence="3" type="ORF">GCM10008967_31450</name>
</gene>
<dbReference type="Pfam" id="PF03602">
    <property type="entry name" value="Cons_hypoth95"/>
    <property type="match status" value="1"/>
</dbReference>
<dbReference type="EMBL" id="BAAADJ010000055">
    <property type="protein sequence ID" value="GAA0338874.1"/>
    <property type="molecule type" value="Genomic_DNA"/>
</dbReference>
<evidence type="ECO:0000256" key="2">
    <source>
        <dbReference type="ARBA" id="ARBA00022679"/>
    </source>
</evidence>
<keyword evidence="4" id="KW-1185">Reference proteome</keyword>
<dbReference type="PIRSF" id="PIRSF004553">
    <property type="entry name" value="CHP00095"/>
    <property type="match status" value="1"/>
</dbReference>
<organism evidence="3 4">
    <name type="scientific">Bacillus carboniphilus</name>
    <dbReference type="NCBI Taxonomy" id="86663"/>
    <lineage>
        <taxon>Bacteria</taxon>
        <taxon>Bacillati</taxon>
        <taxon>Bacillota</taxon>
        <taxon>Bacilli</taxon>
        <taxon>Bacillales</taxon>
        <taxon>Bacillaceae</taxon>
        <taxon>Bacillus</taxon>
    </lineage>
</organism>
<dbReference type="Gene3D" id="3.40.50.150">
    <property type="entry name" value="Vaccinia Virus protein VP39"/>
    <property type="match status" value="1"/>
</dbReference>
<keyword evidence="1" id="KW-0489">Methyltransferase</keyword>
<dbReference type="InterPro" id="IPR029063">
    <property type="entry name" value="SAM-dependent_MTases_sf"/>
</dbReference>
<evidence type="ECO:0000256" key="1">
    <source>
        <dbReference type="ARBA" id="ARBA00022603"/>
    </source>
</evidence>
<protein>
    <submittedName>
        <fullName evidence="3">16S rRNA (Guanine(966)-N(2))-methyltransferase RsmD</fullName>
    </submittedName>
</protein>
<evidence type="ECO:0000313" key="4">
    <source>
        <dbReference type="Proteomes" id="UP001500782"/>
    </source>
</evidence>
<reference evidence="4" key="1">
    <citation type="journal article" date="2019" name="Int. J. Syst. Evol. Microbiol.">
        <title>The Global Catalogue of Microorganisms (GCM) 10K type strain sequencing project: providing services to taxonomists for standard genome sequencing and annotation.</title>
        <authorList>
            <consortium name="The Broad Institute Genomics Platform"/>
            <consortium name="The Broad Institute Genome Sequencing Center for Infectious Disease"/>
            <person name="Wu L."/>
            <person name="Ma J."/>
        </authorList>
    </citation>
    <scope>NUCLEOTIDE SEQUENCE [LARGE SCALE GENOMIC DNA]</scope>
    <source>
        <strain evidence="4">JCM 9731</strain>
    </source>
</reference>
<name>A0ABP3G8J4_9BACI</name>
<dbReference type="CDD" id="cd02440">
    <property type="entry name" value="AdoMet_MTases"/>
    <property type="match status" value="1"/>
</dbReference>
<dbReference type="Proteomes" id="UP001500782">
    <property type="component" value="Unassembled WGS sequence"/>
</dbReference>
<dbReference type="InterPro" id="IPR004398">
    <property type="entry name" value="RNA_MeTrfase_RsmD"/>
</dbReference>
<sequence>MRVIAGTYKGRSLKAVPGMSTRPTTDKVKEAIFSRMGPFFDGGLGLDLFAGSGGLGIEALSRGIESCIFVDHNGKAIQTVKENLKSLRIDENQYEIYKADAKRALKACGKRELQFDLIMLDPPYKLQNHMDLISIIEEYQLLKDSGWILCEHDAKDSLTDTNQFEIVKREEYGMIGVTLFRQK</sequence>
<dbReference type="PANTHER" id="PTHR43542">
    <property type="entry name" value="METHYLTRANSFERASE"/>
    <property type="match status" value="1"/>
</dbReference>